<dbReference type="EMBL" id="UOFJ01000725">
    <property type="protein sequence ID" value="VAW73768.1"/>
    <property type="molecule type" value="Genomic_DNA"/>
</dbReference>
<dbReference type="Pfam" id="PF02630">
    <property type="entry name" value="SCO1-SenC"/>
    <property type="match status" value="1"/>
</dbReference>
<dbReference type="PANTHER" id="PTHR12151:SF25">
    <property type="entry name" value="LINALOOL DEHYDRATASE_ISOMERASE DOMAIN-CONTAINING PROTEIN"/>
    <property type="match status" value="1"/>
</dbReference>
<evidence type="ECO:0000256" key="1">
    <source>
        <dbReference type="ARBA" id="ARBA00010996"/>
    </source>
</evidence>
<dbReference type="SUPFAM" id="SSF52833">
    <property type="entry name" value="Thioredoxin-like"/>
    <property type="match status" value="1"/>
</dbReference>
<dbReference type="AlphaFoldDB" id="A0A3B0XZH4"/>
<name>A0A3B0XZH4_9ZZZZ</name>
<gene>
    <name evidence="2" type="ORF">MNBD_GAMMA10-1424</name>
</gene>
<dbReference type="PANTHER" id="PTHR12151">
    <property type="entry name" value="ELECTRON TRANSPORT PROTIN SCO1/SENC FAMILY MEMBER"/>
    <property type="match status" value="1"/>
</dbReference>
<dbReference type="Gene3D" id="3.40.30.10">
    <property type="entry name" value="Glutaredoxin"/>
    <property type="match status" value="1"/>
</dbReference>
<comment type="similarity">
    <text evidence="1">Belongs to the SCO1/2 family.</text>
</comment>
<reference evidence="2" key="1">
    <citation type="submission" date="2018-06" db="EMBL/GenBank/DDBJ databases">
        <authorList>
            <person name="Zhirakovskaya E."/>
        </authorList>
    </citation>
    <scope>NUCLEOTIDE SEQUENCE</scope>
</reference>
<protein>
    <submittedName>
        <fullName evidence="2">Cytochrome oxidase biogenesis protein Sco1/SenC/PrrC, thiol-disulfide reductase involved in Cu(I) insertion into CoxII Cu(A) center</fullName>
    </submittedName>
</protein>
<dbReference type="InterPro" id="IPR003782">
    <property type="entry name" value="SCO1/SenC"/>
</dbReference>
<sequence length="217" mass="23777">MNKLLIFPLVLAAVAGGAWLGLSTIGNKDPVTPETIQGAIYPQAKIINDFVLQNQNSEKFSKSGFINHWSLIFVGYTHCPDVCPTTLAVMGQIVDIMDEQRQPPPQVVFLTVDPARDTSEVIKPYIAYFNKQFIGLTGSLDEINALSRQLNAVFKKSAKPPGEITDDDYLMDHSSALMLINPEGNLQSILTAPHTPGVIIESILKSQAYYQSLATSQ</sequence>
<accession>A0A3B0XZH4</accession>
<evidence type="ECO:0000313" key="2">
    <source>
        <dbReference type="EMBL" id="VAW73768.1"/>
    </source>
</evidence>
<proteinExistence type="inferred from homology"/>
<organism evidence="2">
    <name type="scientific">hydrothermal vent metagenome</name>
    <dbReference type="NCBI Taxonomy" id="652676"/>
    <lineage>
        <taxon>unclassified sequences</taxon>
        <taxon>metagenomes</taxon>
        <taxon>ecological metagenomes</taxon>
    </lineage>
</organism>
<dbReference type="FunFam" id="3.40.30.10:FF:000013">
    <property type="entry name" value="Blast:Protein SCO1 homolog, mitochondrial"/>
    <property type="match status" value="1"/>
</dbReference>
<dbReference type="InterPro" id="IPR036249">
    <property type="entry name" value="Thioredoxin-like_sf"/>
</dbReference>
<dbReference type="CDD" id="cd02968">
    <property type="entry name" value="SCO"/>
    <property type="match status" value="1"/>
</dbReference>